<dbReference type="PROSITE" id="PS51257">
    <property type="entry name" value="PROKAR_LIPOPROTEIN"/>
    <property type="match status" value="1"/>
</dbReference>
<feature type="chain" id="PRO_5047371309" description="Lipoprotein" evidence="1">
    <location>
        <begin position="17"/>
        <end position="197"/>
    </location>
</feature>
<gene>
    <name evidence="2" type="ORF">LZ536_08975</name>
</gene>
<evidence type="ECO:0000313" key="3">
    <source>
        <dbReference type="Proteomes" id="UP001165363"/>
    </source>
</evidence>
<keyword evidence="1" id="KW-0732">Signal</keyword>
<protein>
    <recommendedName>
        <fullName evidence="4">Lipoprotein</fullName>
    </recommendedName>
</protein>
<name>A0ABT0RN91_9SPHN</name>
<sequence>MRHLALALLFVSPLFATGCNKYSPAENASANDAAAAPAAELYVIEAGTITGNRQPGINSWFKVKSSKDGIESDRLGGECILFRPADLGYTQMAGKTCTDDDGCATGEGYPYCHADSGKCWTRPIVPQGAKDPYCNRSVDYEPPKQWKDGELNKISAQAIPVPQGLKANAQARTYAILRLKDDAGPPMVKWGDPKPIP</sequence>
<proteinExistence type="predicted"/>
<evidence type="ECO:0000256" key="1">
    <source>
        <dbReference type="SAM" id="SignalP"/>
    </source>
</evidence>
<evidence type="ECO:0000313" key="2">
    <source>
        <dbReference type="EMBL" id="MCL6684028.1"/>
    </source>
</evidence>
<dbReference type="EMBL" id="JAMGBD010000001">
    <property type="protein sequence ID" value="MCL6684028.1"/>
    <property type="molecule type" value="Genomic_DNA"/>
</dbReference>
<evidence type="ECO:0008006" key="4">
    <source>
        <dbReference type="Google" id="ProtNLM"/>
    </source>
</evidence>
<dbReference type="RefSeq" id="WP_249848259.1">
    <property type="nucleotide sequence ID" value="NZ_JAMGBD010000001.1"/>
</dbReference>
<accession>A0ABT0RN91</accession>
<organism evidence="2 3">
    <name type="scientific">Sphingomonas alba</name>
    <dbReference type="NCBI Taxonomy" id="2908208"/>
    <lineage>
        <taxon>Bacteria</taxon>
        <taxon>Pseudomonadati</taxon>
        <taxon>Pseudomonadota</taxon>
        <taxon>Alphaproteobacteria</taxon>
        <taxon>Sphingomonadales</taxon>
        <taxon>Sphingomonadaceae</taxon>
        <taxon>Sphingomonas</taxon>
    </lineage>
</organism>
<feature type="signal peptide" evidence="1">
    <location>
        <begin position="1"/>
        <end position="16"/>
    </location>
</feature>
<dbReference type="Proteomes" id="UP001165363">
    <property type="component" value="Unassembled WGS sequence"/>
</dbReference>
<reference evidence="2" key="1">
    <citation type="submission" date="2022-05" db="EMBL/GenBank/DDBJ databases">
        <authorList>
            <person name="Jo J.-H."/>
            <person name="Im W.-T."/>
        </authorList>
    </citation>
    <scope>NUCLEOTIDE SEQUENCE</scope>
    <source>
        <strain evidence="2">SE158</strain>
    </source>
</reference>
<keyword evidence="3" id="KW-1185">Reference proteome</keyword>
<comment type="caution">
    <text evidence="2">The sequence shown here is derived from an EMBL/GenBank/DDBJ whole genome shotgun (WGS) entry which is preliminary data.</text>
</comment>